<evidence type="ECO:0000259" key="1">
    <source>
        <dbReference type="Pfam" id="PF01368"/>
    </source>
</evidence>
<dbReference type="Gene3D" id="3.10.310.30">
    <property type="match status" value="1"/>
</dbReference>
<accession>A0A833M8K9</accession>
<sequence>MNNLKDMVFSAKNIAVISHINPDGDSLGSALALAVTLSTINSNVTLYINDVLPAKYEFLPEVHRFIMFKEEELEEFDITFVLDCGDIDRLGSSRSLADRTKNLVNIDHHVSNNHYGDINIIDVKASSTSQMVYHLIDEILQLPITPEVATCLYVGIVTDTGSFKYDNTSPETHRVVAKLLELGVDIEDITIHLFQNNSYKGVKFLGEFLKSLEILIDGKLALATISLQMLNKYSLDPDETDSIINYGRDIKGVEVAVTLKEVDKNLIKISLRSKTNIDVNEIAKAFGGGGHKKASGATLKGTIEEVRERVVEEVRKAFMHNGDGSHCAIGIRNR</sequence>
<feature type="domain" description="DDH" evidence="1">
    <location>
        <begin position="13"/>
        <end position="156"/>
    </location>
</feature>
<comment type="caution">
    <text evidence="3">The sequence shown here is derived from an EMBL/GenBank/DDBJ whole genome shotgun (WGS) entry which is preliminary data.</text>
</comment>
<evidence type="ECO:0000313" key="3">
    <source>
        <dbReference type="EMBL" id="KAB3531336.1"/>
    </source>
</evidence>
<feature type="domain" description="DHHA1" evidence="2">
    <location>
        <begin position="229"/>
        <end position="317"/>
    </location>
</feature>
<dbReference type="EMBL" id="WBZB01000013">
    <property type="protein sequence ID" value="KAB3531336.1"/>
    <property type="molecule type" value="Genomic_DNA"/>
</dbReference>
<dbReference type="PANTHER" id="PTHR47618">
    <property type="entry name" value="BIFUNCTIONAL OLIGORIBONUCLEASE AND PAP PHOSPHATASE NRNA"/>
    <property type="match status" value="1"/>
</dbReference>
<dbReference type="InterPro" id="IPR001667">
    <property type="entry name" value="DDH_dom"/>
</dbReference>
<protein>
    <submittedName>
        <fullName evidence="3">Bifunctional oligoribonuclease/PAP phosphatase NrnA</fullName>
    </submittedName>
</protein>
<organism evidence="3 4">
    <name type="scientific">Alkaliphilus serpentinus</name>
    <dbReference type="NCBI Taxonomy" id="1482731"/>
    <lineage>
        <taxon>Bacteria</taxon>
        <taxon>Bacillati</taxon>
        <taxon>Bacillota</taxon>
        <taxon>Clostridia</taxon>
        <taxon>Peptostreptococcales</taxon>
        <taxon>Natronincolaceae</taxon>
        <taxon>Alkaliphilus</taxon>
    </lineage>
</organism>
<dbReference type="Pfam" id="PF01368">
    <property type="entry name" value="DHH"/>
    <property type="match status" value="1"/>
</dbReference>
<dbReference type="InterPro" id="IPR003156">
    <property type="entry name" value="DHHA1_dom"/>
</dbReference>
<dbReference type="Pfam" id="PF02272">
    <property type="entry name" value="DHHA1"/>
    <property type="match status" value="1"/>
</dbReference>
<reference evidence="3 4" key="1">
    <citation type="submission" date="2019-10" db="EMBL/GenBank/DDBJ databases">
        <title>Alkaliphilus serpentinus sp. nov. and Alkaliphilus pronyensis sp. nov., two novel anaerobic alkaliphilic species isolated from the serpentinized-hosted hydrothermal field of the Prony Bay (New Caledonia).</title>
        <authorList>
            <person name="Postec A."/>
        </authorList>
    </citation>
    <scope>NUCLEOTIDE SEQUENCE [LARGE SCALE GENOMIC DNA]</scope>
    <source>
        <strain evidence="3 4">LacT</strain>
    </source>
</reference>
<dbReference type="Proteomes" id="UP000465601">
    <property type="component" value="Unassembled WGS sequence"/>
</dbReference>
<dbReference type="PANTHER" id="PTHR47618:SF1">
    <property type="entry name" value="BIFUNCTIONAL OLIGORIBONUCLEASE AND PAP PHOSPHATASE NRNA"/>
    <property type="match status" value="1"/>
</dbReference>
<evidence type="ECO:0000313" key="4">
    <source>
        <dbReference type="Proteomes" id="UP000465601"/>
    </source>
</evidence>
<dbReference type="InterPro" id="IPR051319">
    <property type="entry name" value="Oligoribo/pAp-PDE_c-di-AMP_PDE"/>
</dbReference>
<evidence type="ECO:0000259" key="2">
    <source>
        <dbReference type="Pfam" id="PF02272"/>
    </source>
</evidence>
<dbReference type="RefSeq" id="WP_151865062.1">
    <property type="nucleotide sequence ID" value="NZ_WBZB01000013.1"/>
</dbReference>
<proteinExistence type="predicted"/>
<keyword evidence="4" id="KW-1185">Reference proteome</keyword>
<gene>
    <name evidence="3" type="ORF">F8153_03930</name>
</gene>
<dbReference type="AlphaFoldDB" id="A0A833M8K9"/>
<dbReference type="OrthoDB" id="9803668at2"/>
<dbReference type="SUPFAM" id="SSF64182">
    <property type="entry name" value="DHH phosphoesterases"/>
    <property type="match status" value="1"/>
</dbReference>
<name>A0A833M8K9_9FIRM</name>
<dbReference type="GO" id="GO:0003676">
    <property type="term" value="F:nucleic acid binding"/>
    <property type="evidence" value="ECO:0007669"/>
    <property type="project" value="InterPro"/>
</dbReference>
<dbReference type="Gene3D" id="3.90.1640.10">
    <property type="entry name" value="inorganic pyrophosphatase (n-terminal core)"/>
    <property type="match status" value="1"/>
</dbReference>
<dbReference type="InterPro" id="IPR038763">
    <property type="entry name" value="DHH_sf"/>
</dbReference>